<organism evidence="2 3">
    <name type="scientific">Gemmatimonas aurantiaca</name>
    <dbReference type="NCBI Taxonomy" id="173480"/>
    <lineage>
        <taxon>Bacteria</taxon>
        <taxon>Pseudomonadati</taxon>
        <taxon>Gemmatimonadota</taxon>
        <taxon>Gemmatimonadia</taxon>
        <taxon>Gemmatimonadales</taxon>
        <taxon>Gemmatimonadaceae</taxon>
        <taxon>Gemmatimonas</taxon>
    </lineage>
</organism>
<dbReference type="OMA" id="DKDTWLQ"/>
<proteinExistence type="predicted"/>
<evidence type="ECO:0000259" key="1">
    <source>
        <dbReference type="Pfam" id="PF12867"/>
    </source>
</evidence>
<name>A0A3D4VEL1_9BACT</name>
<dbReference type="Pfam" id="PF12867">
    <property type="entry name" value="DinB_2"/>
    <property type="match status" value="1"/>
</dbReference>
<accession>A0A3D4VEL1</accession>
<dbReference type="AlphaFoldDB" id="A0A3D4VEL1"/>
<dbReference type="InterPro" id="IPR034660">
    <property type="entry name" value="DinB/YfiT-like"/>
</dbReference>
<sequence length="181" mass="19826">MPIPRPASTEFAPWAQTYIDSTDSILSSEGYDNVATLLERQPQKLRELLTGAPADIGGFAYAPDKWTLGESLLHVADTERVFAYRLLRVARADTTPLPGFDQDAWVPESRSARRPLDSILAELESVRAATLALVHSLDATALTRVGVASNHAVSATALIWMITGHMAHHHGITRDRYLAAR</sequence>
<dbReference type="SUPFAM" id="SSF109854">
    <property type="entry name" value="DinB/YfiT-like putative metalloenzymes"/>
    <property type="match status" value="1"/>
</dbReference>
<dbReference type="EMBL" id="DPIY01000012">
    <property type="protein sequence ID" value="HCT59058.1"/>
    <property type="molecule type" value="Genomic_DNA"/>
</dbReference>
<protein>
    <submittedName>
        <fullName evidence="2">DinB family protein</fullName>
    </submittedName>
</protein>
<evidence type="ECO:0000313" key="2">
    <source>
        <dbReference type="EMBL" id="HCT59058.1"/>
    </source>
</evidence>
<feature type="domain" description="DinB-like" evidence="1">
    <location>
        <begin position="38"/>
        <end position="171"/>
    </location>
</feature>
<evidence type="ECO:0000313" key="3">
    <source>
        <dbReference type="Proteomes" id="UP000264071"/>
    </source>
</evidence>
<comment type="caution">
    <text evidence="2">The sequence shown here is derived from an EMBL/GenBank/DDBJ whole genome shotgun (WGS) entry which is preliminary data.</text>
</comment>
<dbReference type="Proteomes" id="UP000264071">
    <property type="component" value="Unassembled WGS sequence"/>
</dbReference>
<gene>
    <name evidence="2" type="ORF">DGD08_17795</name>
</gene>
<reference evidence="2 3" key="1">
    <citation type="journal article" date="2018" name="Nat. Biotechnol.">
        <title>A standardized bacterial taxonomy based on genome phylogeny substantially revises the tree of life.</title>
        <authorList>
            <person name="Parks D.H."/>
            <person name="Chuvochina M."/>
            <person name="Waite D.W."/>
            <person name="Rinke C."/>
            <person name="Skarshewski A."/>
            <person name="Chaumeil P.A."/>
            <person name="Hugenholtz P."/>
        </authorList>
    </citation>
    <scope>NUCLEOTIDE SEQUENCE [LARGE SCALE GENOMIC DNA]</scope>
    <source>
        <strain evidence="2">UBA8844</strain>
    </source>
</reference>
<dbReference type="InterPro" id="IPR024775">
    <property type="entry name" value="DinB-like"/>
</dbReference>
<dbReference type="Gene3D" id="1.20.120.450">
    <property type="entry name" value="dinb family like domain"/>
    <property type="match status" value="1"/>
</dbReference>